<dbReference type="AlphaFoldDB" id="A0A5S4FF83"/>
<dbReference type="InterPro" id="IPR033459">
    <property type="entry name" value="AveC-like"/>
</dbReference>
<feature type="transmembrane region" description="Helical" evidence="1">
    <location>
        <begin position="29"/>
        <end position="51"/>
    </location>
</feature>
<evidence type="ECO:0000313" key="3">
    <source>
        <dbReference type="Proteomes" id="UP000309128"/>
    </source>
</evidence>
<feature type="transmembrane region" description="Helical" evidence="1">
    <location>
        <begin position="238"/>
        <end position="258"/>
    </location>
</feature>
<dbReference type="Proteomes" id="UP000309128">
    <property type="component" value="Unassembled WGS sequence"/>
</dbReference>
<reference evidence="2 3" key="1">
    <citation type="submission" date="2019-05" db="EMBL/GenBank/DDBJ databases">
        <title>Draft genome sequence of Nonomuraea turkmeniaca DSM 43926.</title>
        <authorList>
            <person name="Saricaoglu S."/>
            <person name="Isik K."/>
        </authorList>
    </citation>
    <scope>NUCLEOTIDE SEQUENCE [LARGE SCALE GENOMIC DNA]</scope>
    <source>
        <strain evidence="2 3">DSM 43926</strain>
    </source>
</reference>
<gene>
    <name evidence="2" type="ORF">ETD86_23180</name>
</gene>
<feature type="transmembrane region" description="Helical" evidence="1">
    <location>
        <begin position="71"/>
        <end position="92"/>
    </location>
</feature>
<dbReference type="Pfam" id="PF17198">
    <property type="entry name" value="AveC_like"/>
    <property type="match status" value="1"/>
</dbReference>
<feature type="transmembrane region" description="Helical" evidence="1">
    <location>
        <begin position="197"/>
        <end position="218"/>
    </location>
</feature>
<feature type="transmembrane region" description="Helical" evidence="1">
    <location>
        <begin position="99"/>
        <end position="117"/>
    </location>
</feature>
<dbReference type="EMBL" id="VCKY01000078">
    <property type="protein sequence ID" value="TMR17529.1"/>
    <property type="molecule type" value="Genomic_DNA"/>
</dbReference>
<feature type="transmembrane region" description="Helical" evidence="1">
    <location>
        <begin position="159"/>
        <end position="176"/>
    </location>
</feature>
<keyword evidence="1" id="KW-0812">Transmembrane</keyword>
<keyword evidence="3" id="KW-1185">Reference proteome</keyword>
<evidence type="ECO:0000256" key="1">
    <source>
        <dbReference type="SAM" id="Phobius"/>
    </source>
</evidence>
<accession>A0A5S4FF83</accession>
<evidence type="ECO:0000313" key="2">
    <source>
        <dbReference type="EMBL" id="TMR17529.1"/>
    </source>
</evidence>
<keyword evidence="1" id="KW-1133">Transmembrane helix</keyword>
<organism evidence="2 3">
    <name type="scientific">Nonomuraea turkmeniaca</name>
    <dbReference type="NCBI Taxonomy" id="103838"/>
    <lineage>
        <taxon>Bacteria</taxon>
        <taxon>Bacillati</taxon>
        <taxon>Actinomycetota</taxon>
        <taxon>Actinomycetes</taxon>
        <taxon>Streptosporangiales</taxon>
        <taxon>Streptosporangiaceae</taxon>
        <taxon>Nonomuraea</taxon>
    </lineage>
</organism>
<sequence>MNLEASHVVRKDTSGSRGRAVRRLWSTPAGAFALVGTMAIAFQLWIFARWVADGGAHAVPHYGYEISTVRAVITVVVQVVIGAVALLTAVVLIRRSRAVGRVTFDTAMYFGFFLGFWQDPLFNYHRIALTVTHFGANVTTWGPYIPGWHSPHPELQAETLLTVSCVAYFMLMFWVWPQAALTMRIARRRPHWRWVRLVAVSVLIGVCVDIVLEAIWLSTGVFSYAAPVPKLTVFEGHWYGFPLTQPVGAAILITPVVMMRHVSQIHATEPWLFRGVDMFATAWGNILRLLAGIGLANVLLLAYMVFSGLVNLTGGPIPADTPSYLWPSQP</sequence>
<proteinExistence type="predicted"/>
<dbReference type="OrthoDB" id="4307195at2"/>
<keyword evidence="1" id="KW-0472">Membrane</keyword>
<name>A0A5S4FF83_9ACTN</name>
<protein>
    <submittedName>
        <fullName evidence="2">Spirocyclase, AveC family</fullName>
    </submittedName>
</protein>
<comment type="caution">
    <text evidence="2">The sequence shown here is derived from an EMBL/GenBank/DDBJ whole genome shotgun (WGS) entry which is preliminary data.</text>
</comment>
<feature type="transmembrane region" description="Helical" evidence="1">
    <location>
        <begin position="279"/>
        <end position="306"/>
    </location>
</feature>